<feature type="transmembrane region" description="Helical" evidence="1">
    <location>
        <begin position="7"/>
        <end position="27"/>
    </location>
</feature>
<proteinExistence type="predicted"/>
<keyword evidence="1" id="KW-0812">Transmembrane</keyword>
<organism evidence="3 5">
    <name type="scientific">Thalassovita autumnalis</name>
    <dbReference type="NCBI Taxonomy" id="2072972"/>
    <lineage>
        <taxon>Bacteria</taxon>
        <taxon>Pseudomonadati</taxon>
        <taxon>Pseudomonadota</taxon>
        <taxon>Alphaproteobacteria</taxon>
        <taxon>Rhodobacterales</taxon>
        <taxon>Roseobacteraceae</taxon>
        <taxon>Thalassovita</taxon>
    </lineage>
</organism>
<dbReference type="OrthoDB" id="7510999at2"/>
<dbReference type="EMBL" id="CYSC01000043">
    <property type="protein sequence ID" value="CUH73870.1"/>
    <property type="molecule type" value="Genomic_DNA"/>
</dbReference>
<reference evidence="3 5" key="1">
    <citation type="submission" date="2015-09" db="EMBL/GenBank/DDBJ databases">
        <authorList>
            <consortium name="Swine Surveillance"/>
        </authorList>
    </citation>
    <scope>NUCLEOTIDE SEQUENCE [LARGE SCALE GENOMIC DNA]</scope>
    <source>
        <strain evidence="3 5">5120</strain>
    </source>
</reference>
<dbReference type="RefSeq" id="WP_058245013.1">
    <property type="nucleotide sequence ID" value="NZ_CYSB01000029.1"/>
</dbReference>
<sequence>MLRLAAILHLFIGATLSGTCLIIALVMGHDRVVGLLTAALIGFVLSLPLTYLVARKLYHD</sequence>
<dbReference type="Proteomes" id="UP000051086">
    <property type="component" value="Unassembled WGS sequence"/>
</dbReference>
<name>A0A0P1FHU1_9RHOB</name>
<feature type="transmembrane region" description="Helical" evidence="1">
    <location>
        <begin position="33"/>
        <end position="54"/>
    </location>
</feature>
<evidence type="ECO:0008006" key="6">
    <source>
        <dbReference type="Google" id="ProtNLM"/>
    </source>
</evidence>
<dbReference type="Proteomes" id="UP000051887">
    <property type="component" value="Unassembled WGS sequence"/>
</dbReference>
<reference evidence="2 4" key="2">
    <citation type="submission" date="2015-09" db="EMBL/GenBank/DDBJ databases">
        <authorList>
            <person name="Rodrigo-Torres L."/>
            <person name="Arahal D.R."/>
        </authorList>
    </citation>
    <scope>NUCLEOTIDE SEQUENCE [LARGE SCALE GENOMIC DNA]</scope>
    <source>
        <strain evidence="2 4">CECT 5118</strain>
    </source>
</reference>
<protein>
    <recommendedName>
        <fullName evidence="6">CTP synthetase</fullName>
    </recommendedName>
</protein>
<dbReference type="AlphaFoldDB" id="A0A0P1FHU1"/>
<keyword evidence="1" id="KW-0472">Membrane</keyword>
<evidence type="ECO:0000256" key="1">
    <source>
        <dbReference type="SAM" id="Phobius"/>
    </source>
</evidence>
<gene>
    <name evidence="2" type="ORF">TL5118_02172</name>
    <name evidence="3" type="ORF">TL5120_03687</name>
</gene>
<dbReference type="EMBL" id="CYSB01000029">
    <property type="protein sequence ID" value="CUH67391.1"/>
    <property type="molecule type" value="Genomic_DNA"/>
</dbReference>
<evidence type="ECO:0000313" key="2">
    <source>
        <dbReference type="EMBL" id="CUH67391.1"/>
    </source>
</evidence>
<keyword evidence="4" id="KW-1185">Reference proteome</keyword>
<evidence type="ECO:0000313" key="3">
    <source>
        <dbReference type="EMBL" id="CUH73870.1"/>
    </source>
</evidence>
<evidence type="ECO:0000313" key="5">
    <source>
        <dbReference type="Proteomes" id="UP000051887"/>
    </source>
</evidence>
<keyword evidence="1" id="KW-1133">Transmembrane helix</keyword>
<evidence type="ECO:0000313" key="4">
    <source>
        <dbReference type="Proteomes" id="UP000051086"/>
    </source>
</evidence>
<accession>A0A0P1FHU1</accession>